<evidence type="ECO:0000256" key="4">
    <source>
        <dbReference type="ARBA" id="ARBA00001946"/>
    </source>
</evidence>
<dbReference type="EMBL" id="JAFNEN010000061">
    <property type="protein sequence ID" value="KAG8196997.1"/>
    <property type="molecule type" value="Genomic_DNA"/>
</dbReference>
<keyword evidence="16" id="KW-1185">Reference proteome</keyword>
<evidence type="ECO:0000256" key="3">
    <source>
        <dbReference type="ARBA" id="ARBA00001941"/>
    </source>
</evidence>
<dbReference type="GO" id="GO:0005737">
    <property type="term" value="C:cytoplasm"/>
    <property type="evidence" value="ECO:0007669"/>
    <property type="project" value="TreeGrafter"/>
</dbReference>
<keyword evidence="12" id="KW-0460">Magnesium</keyword>
<comment type="cofactor">
    <cofactor evidence="3">
        <name>Co(2+)</name>
        <dbReference type="ChEBI" id="CHEBI:48828"/>
    </cofactor>
</comment>
<dbReference type="Pfam" id="PF13023">
    <property type="entry name" value="HD_3"/>
    <property type="match status" value="2"/>
</dbReference>
<comment type="cofactor">
    <cofactor evidence="2">
        <name>Mn(2+)</name>
        <dbReference type="ChEBI" id="CHEBI:29035"/>
    </cofactor>
</comment>
<dbReference type="InterPro" id="IPR003607">
    <property type="entry name" value="HD/PDEase_dom"/>
</dbReference>
<dbReference type="GO" id="GO:0009159">
    <property type="term" value="P:deoxyribonucleoside monophosphate catabolic process"/>
    <property type="evidence" value="ECO:0007669"/>
    <property type="project" value="UniProtKB-ARBA"/>
</dbReference>
<dbReference type="Gene3D" id="1.10.3210.10">
    <property type="entry name" value="Hypothetical protein af1432"/>
    <property type="match status" value="2"/>
</dbReference>
<keyword evidence="11" id="KW-0378">Hydrolase</keyword>
<evidence type="ECO:0000259" key="14">
    <source>
        <dbReference type="SMART" id="SM00471"/>
    </source>
</evidence>
<accession>A0AAV6VME8</accession>
<comment type="subunit">
    <text evidence="7">Homodimer.</text>
</comment>
<organism evidence="15 16">
    <name type="scientific">Oedothorax gibbosus</name>
    <dbReference type="NCBI Taxonomy" id="931172"/>
    <lineage>
        <taxon>Eukaryota</taxon>
        <taxon>Metazoa</taxon>
        <taxon>Ecdysozoa</taxon>
        <taxon>Arthropoda</taxon>
        <taxon>Chelicerata</taxon>
        <taxon>Arachnida</taxon>
        <taxon>Araneae</taxon>
        <taxon>Araneomorphae</taxon>
        <taxon>Entelegynae</taxon>
        <taxon>Araneoidea</taxon>
        <taxon>Linyphiidae</taxon>
        <taxon>Erigoninae</taxon>
        <taxon>Oedothorax</taxon>
    </lineage>
</organism>
<dbReference type="Proteomes" id="UP000827092">
    <property type="component" value="Unassembled WGS sequence"/>
</dbReference>
<proteinExistence type="inferred from homology"/>
<dbReference type="GO" id="GO:0046872">
    <property type="term" value="F:metal ion binding"/>
    <property type="evidence" value="ECO:0007669"/>
    <property type="project" value="UniProtKB-KW"/>
</dbReference>
<evidence type="ECO:0000256" key="5">
    <source>
        <dbReference type="ARBA" id="ARBA00004074"/>
    </source>
</evidence>
<evidence type="ECO:0000256" key="9">
    <source>
        <dbReference type="ARBA" id="ARBA00015933"/>
    </source>
</evidence>
<comment type="function">
    <text evidence="5">Catalyzes the dephosphorylation of the nucleoside 5'-monophosphates deoxyadenosine monophosphate (dAMP), deoxycytidine monophosphate (dCMP), deoxyguanosine monophosphate (dGMP) and deoxythymidine monophosphate (dTMP).</text>
</comment>
<reference evidence="15 16" key="1">
    <citation type="journal article" date="2022" name="Nat. Ecol. Evol.">
        <title>A masculinizing supergene underlies an exaggerated male reproductive morph in a spider.</title>
        <authorList>
            <person name="Hendrickx F."/>
            <person name="De Corte Z."/>
            <person name="Sonet G."/>
            <person name="Van Belleghem S.M."/>
            <person name="Kostlbacher S."/>
            <person name="Vangestel C."/>
        </authorList>
    </citation>
    <scope>NUCLEOTIDE SEQUENCE [LARGE SCALE GENOMIC DNA]</scope>
    <source>
        <strain evidence="15">W744_W776</strain>
    </source>
</reference>
<evidence type="ECO:0000256" key="7">
    <source>
        <dbReference type="ARBA" id="ARBA00011738"/>
    </source>
</evidence>
<evidence type="ECO:0000256" key="8">
    <source>
        <dbReference type="ARBA" id="ARBA00012964"/>
    </source>
</evidence>
<evidence type="ECO:0000313" key="15">
    <source>
        <dbReference type="EMBL" id="KAG8196997.1"/>
    </source>
</evidence>
<comment type="similarity">
    <text evidence="6">Belongs to the HDDC2 family.</text>
</comment>
<sequence>MADAKETTSNILDFLMLVGRLKHLRRTGWVLRKVKNCESIAGHMYRMSIMAFLLEDGACGLIRDRCIKMALIHDISECIVGDLTPFCGVSKEEKHKREMEAMNKLCSLIPKNISEEIFNLYKEYTEQVTVDAKAVKDLDKLDMLMQAYEYELEAESPLFLQDFFDNTKGIQNSTVLNWFQELLLYRDRNCEHSSTTDLTRSNTFEFFLLLGKLKHLKRTFWGSQNIPECETVADHMYRTSIMAFILDDGTSIGLNKDKCIKLALIKNIADSIKVNITECEKDPTYMEVMERVCKLAGEKFNKEIFDLYKEYQTQQSPEAKTVKDLEEFEYLLQAYEYEKGSGSTLATSLADIEHFDFENSEVSKWHKELLALQNRKLQLNSK</sequence>
<evidence type="ECO:0000256" key="2">
    <source>
        <dbReference type="ARBA" id="ARBA00001936"/>
    </source>
</evidence>
<dbReference type="GO" id="GO:0002953">
    <property type="term" value="F:5'-deoxynucleotidase activity"/>
    <property type="evidence" value="ECO:0007669"/>
    <property type="project" value="UniProtKB-EC"/>
</dbReference>
<name>A0AAV6VME8_9ARAC</name>
<dbReference type="AlphaFoldDB" id="A0AAV6VME8"/>
<evidence type="ECO:0000256" key="12">
    <source>
        <dbReference type="ARBA" id="ARBA00022842"/>
    </source>
</evidence>
<comment type="caution">
    <text evidence="15">The sequence shown here is derived from an EMBL/GenBank/DDBJ whole genome shotgun (WGS) entry which is preliminary data.</text>
</comment>
<keyword evidence="10" id="KW-0479">Metal-binding</keyword>
<evidence type="ECO:0000256" key="1">
    <source>
        <dbReference type="ARBA" id="ARBA00001638"/>
    </source>
</evidence>
<comment type="cofactor">
    <cofactor evidence="4">
        <name>Mg(2+)</name>
        <dbReference type="ChEBI" id="CHEBI:18420"/>
    </cofactor>
</comment>
<dbReference type="PANTHER" id="PTHR11845">
    <property type="entry name" value="5'-DEOXYNUCLEOTIDASE HDDC2"/>
    <property type="match status" value="1"/>
</dbReference>
<dbReference type="EC" id="3.1.3.89" evidence="8"/>
<dbReference type="SUPFAM" id="SSF109604">
    <property type="entry name" value="HD-domain/PDEase-like"/>
    <property type="match status" value="2"/>
</dbReference>
<evidence type="ECO:0000313" key="16">
    <source>
        <dbReference type="Proteomes" id="UP000827092"/>
    </source>
</evidence>
<evidence type="ECO:0000256" key="13">
    <source>
        <dbReference type="ARBA" id="ARBA00032735"/>
    </source>
</evidence>
<dbReference type="InterPro" id="IPR039356">
    <property type="entry name" value="YfbR/HDDC2"/>
</dbReference>
<dbReference type="FunFam" id="1.10.3210.10:FF:000011">
    <property type="entry name" value="HD domain-containing protein 2"/>
    <property type="match status" value="1"/>
</dbReference>
<dbReference type="SMART" id="SM00471">
    <property type="entry name" value="HDc"/>
    <property type="match status" value="2"/>
</dbReference>
<evidence type="ECO:0000256" key="6">
    <source>
        <dbReference type="ARBA" id="ARBA00009999"/>
    </source>
</evidence>
<feature type="domain" description="HD/PDEase" evidence="14">
    <location>
        <begin position="228"/>
        <end position="340"/>
    </location>
</feature>
<evidence type="ECO:0000256" key="10">
    <source>
        <dbReference type="ARBA" id="ARBA00022723"/>
    </source>
</evidence>
<evidence type="ECO:0000256" key="11">
    <source>
        <dbReference type="ARBA" id="ARBA00022801"/>
    </source>
</evidence>
<protein>
    <recommendedName>
        <fullName evidence="9">5'-deoxynucleotidase HDDC2</fullName>
        <ecNumber evidence="8">3.1.3.89</ecNumber>
    </recommendedName>
    <alternativeName>
        <fullName evidence="13">HD domain-containing protein 2</fullName>
    </alternativeName>
</protein>
<dbReference type="InterPro" id="IPR006674">
    <property type="entry name" value="HD_domain"/>
</dbReference>
<feature type="domain" description="HD/PDEase" evidence="14">
    <location>
        <begin position="36"/>
        <end position="153"/>
    </location>
</feature>
<comment type="catalytic activity">
    <reaction evidence="1">
        <text>a 2'-deoxyribonucleoside 5'-phosphate + H2O = a 2'-deoxyribonucleoside + phosphate</text>
        <dbReference type="Rhea" id="RHEA:36167"/>
        <dbReference type="ChEBI" id="CHEBI:15377"/>
        <dbReference type="ChEBI" id="CHEBI:18274"/>
        <dbReference type="ChEBI" id="CHEBI:43474"/>
        <dbReference type="ChEBI" id="CHEBI:65317"/>
        <dbReference type="EC" id="3.1.3.89"/>
    </reaction>
</comment>
<dbReference type="PANTHER" id="PTHR11845:SF13">
    <property type="entry name" value="5'-DEOXYNUCLEOTIDASE HDDC2"/>
    <property type="match status" value="1"/>
</dbReference>
<gene>
    <name evidence="15" type="ORF">JTE90_013141</name>
</gene>